<evidence type="ECO:0000256" key="2">
    <source>
        <dbReference type="ARBA" id="ARBA00004931"/>
    </source>
</evidence>
<keyword evidence="6 10" id="KW-0808">Transferase</keyword>
<comment type="catalytic activity">
    <reaction evidence="8 10">
        <text>L-isoleucine + 2-oxoglutarate = (S)-3-methyl-2-oxopentanoate + L-glutamate</text>
        <dbReference type="Rhea" id="RHEA:24801"/>
        <dbReference type="ChEBI" id="CHEBI:16810"/>
        <dbReference type="ChEBI" id="CHEBI:29985"/>
        <dbReference type="ChEBI" id="CHEBI:35146"/>
        <dbReference type="ChEBI" id="CHEBI:58045"/>
        <dbReference type="EC" id="2.6.1.42"/>
    </reaction>
</comment>
<dbReference type="Gene3D" id="3.30.470.10">
    <property type="match status" value="1"/>
</dbReference>
<keyword evidence="12" id="KW-1185">Reference proteome</keyword>
<dbReference type="InterPro" id="IPR043132">
    <property type="entry name" value="BCAT-like_C"/>
</dbReference>
<reference evidence="11" key="1">
    <citation type="submission" date="2023-06" db="EMBL/GenBank/DDBJ databases">
        <title>Genomic of Agaribacillus aureum.</title>
        <authorList>
            <person name="Wang G."/>
        </authorList>
    </citation>
    <scope>NUCLEOTIDE SEQUENCE</scope>
    <source>
        <strain evidence="11">BMA12</strain>
    </source>
</reference>
<keyword evidence="10" id="KW-0028">Amino-acid biosynthesis</keyword>
<proteinExistence type="inferred from homology"/>
<evidence type="ECO:0000256" key="3">
    <source>
        <dbReference type="ARBA" id="ARBA00005072"/>
    </source>
</evidence>
<name>A0ABT8L450_9BACT</name>
<organism evidence="11 12">
    <name type="scientific">Agaribacillus aureus</name>
    <dbReference type="NCBI Taxonomy" id="3051825"/>
    <lineage>
        <taxon>Bacteria</taxon>
        <taxon>Pseudomonadati</taxon>
        <taxon>Bacteroidota</taxon>
        <taxon>Cytophagia</taxon>
        <taxon>Cytophagales</taxon>
        <taxon>Splendidivirgaceae</taxon>
        <taxon>Agaribacillus</taxon>
    </lineage>
</organism>
<dbReference type="CDD" id="cd00449">
    <property type="entry name" value="PLPDE_IV"/>
    <property type="match status" value="1"/>
</dbReference>
<comment type="caution">
    <text evidence="11">The sequence shown here is derived from an EMBL/GenBank/DDBJ whole genome shotgun (WGS) entry which is preliminary data.</text>
</comment>
<comment type="cofactor">
    <cofactor evidence="10">
        <name>pyridoxal 5'-phosphate</name>
        <dbReference type="ChEBI" id="CHEBI:597326"/>
    </cofactor>
</comment>
<comment type="similarity">
    <text evidence="4 10">Belongs to the class-IV pyridoxal-phosphate-dependent aminotransferase family.</text>
</comment>
<evidence type="ECO:0000313" key="11">
    <source>
        <dbReference type="EMBL" id="MDN5212532.1"/>
    </source>
</evidence>
<comment type="catalytic activity">
    <reaction evidence="9 10">
        <text>L-leucine + 2-oxoglutarate = 4-methyl-2-oxopentanoate + L-glutamate</text>
        <dbReference type="Rhea" id="RHEA:18321"/>
        <dbReference type="ChEBI" id="CHEBI:16810"/>
        <dbReference type="ChEBI" id="CHEBI:17865"/>
        <dbReference type="ChEBI" id="CHEBI:29985"/>
        <dbReference type="ChEBI" id="CHEBI:57427"/>
        <dbReference type="EC" id="2.6.1.42"/>
    </reaction>
</comment>
<dbReference type="InterPro" id="IPR050571">
    <property type="entry name" value="Class-IV_PLP-Dep_Aminotrnsfr"/>
</dbReference>
<keyword evidence="10" id="KW-0100">Branched-chain amino acid biosynthesis</keyword>
<dbReference type="Proteomes" id="UP001172083">
    <property type="component" value="Unassembled WGS sequence"/>
</dbReference>
<evidence type="ECO:0000256" key="4">
    <source>
        <dbReference type="ARBA" id="ARBA00009320"/>
    </source>
</evidence>
<dbReference type="NCBIfam" id="TIGR01122">
    <property type="entry name" value="ilvE_I"/>
    <property type="match status" value="1"/>
</dbReference>
<gene>
    <name evidence="10 11" type="primary">ilvE</name>
    <name evidence="11" type="ORF">QQ020_10770</name>
</gene>
<dbReference type="InterPro" id="IPR001544">
    <property type="entry name" value="Aminotrans_IV"/>
</dbReference>
<dbReference type="PANTHER" id="PTHR42743">
    <property type="entry name" value="AMINO-ACID AMINOTRANSFERASE"/>
    <property type="match status" value="1"/>
</dbReference>
<dbReference type="InterPro" id="IPR043131">
    <property type="entry name" value="BCAT-like_N"/>
</dbReference>
<dbReference type="Pfam" id="PF01063">
    <property type="entry name" value="Aminotran_4"/>
    <property type="match status" value="1"/>
</dbReference>
<keyword evidence="5 10" id="KW-0032">Aminotransferase</keyword>
<comment type="pathway">
    <text evidence="3 10">Amino-acid biosynthesis; L-leucine biosynthesis; L-leucine from 3-methyl-2-oxobutanoate: step 4/4.</text>
</comment>
<evidence type="ECO:0000256" key="7">
    <source>
        <dbReference type="ARBA" id="ARBA00048212"/>
    </source>
</evidence>
<dbReference type="Gene3D" id="3.20.10.10">
    <property type="entry name" value="D-amino Acid Aminotransferase, subunit A, domain 2"/>
    <property type="match status" value="1"/>
</dbReference>
<comment type="function">
    <text evidence="10">Acts on leucine, isoleucine and valine.</text>
</comment>
<dbReference type="RefSeq" id="WP_346757850.1">
    <property type="nucleotide sequence ID" value="NZ_JAUJEB010000001.1"/>
</dbReference>
<dbReference type="SUPFAM" id="SSF56752">
    <property type="entry name" value="D-aminoacid aminotransferase-like PLP-dependent enzymes"/>
    <property type="match status" value="1"/>
</dbReference>
<keyword evidence="10" id="KW-0663">Pyridoxal phosphate</keyword>
<evidence type="ECO:0000256" key="10">
    <source>
        <dbReference type="RuleBase" id="RU364094"/>
    </source>
</evidence>
<dbReference type="InterPro" id="IPR005785">
    <property type="entry name" value="B_amino_transI"/>
</dbReference>
<sequence>MYYHENTVIYLNGEWVKAKDAKVDLFSQTLHYGYGVFEGLRSYATPDGPHIFKAGKHFERLLESSKKLRLNIPYSVAQLVELSYRLLKKNNLNDTYIRPLVYGGQNMALHPSRQVNFMMAAWEWEKYHRNSQLDVEISDYRRPNPLSCHIDSKLVGQYTSAILASAAARAKGFDEALLLDADGYIAQAPGANFFYEKNEVLYTPPEGNILPGITRAIIIDYALELGYKVEEKLFKPADLHQADAAFFTGTATEVSGIRSIDGKRFKLEWEDTIGYSLFLMYRQRVMNKEIQNFNLV</sequence>
<accession>A0ABT8L450</accession>
<evidence type="ECO:0000256" key="1">
    <source>
        <dbReference type="ARBA" id="ARBA00004824"/>
    </source>
</evidence>
<dbReference type="InterPro" id="IPR036038">
    <property type="entry name" value="Aminotransferase-like"/>
</dbReference>
<comment type="pathway">
    <text evidence="2 10">Amino-acid biosynthesis; L-valine biosynthesis; L-valine from pyruvate: step 4/4.</text>
</comment>
<protein>
    <recommendedName>
        <fullName evidence="10">Branched-chain-amino-acid aminotransferase</fullName>
        <shortName evidence="10">BCAT</shortName>
        <ecNumber evidence="10">2.6.1.42</ecNumber>
    </recommendedName>
</protein>
<evidence type="ECO:0000256" key="6">
    <source>
        <dbReference type="ARBA" id="ARBA00022679"/>
    </source>
</evidence>
<comment type="catalytic activity">
    <reaction evidence="7 10">
        <text>L-valine + 2-oxoglutarate = 3-methyl-2-oxobutanoate + L-glutamate</text>
        <dbReference type="Rhea" id="RHEA:24813"/>
        <dbReference type="ChEBI" id="CHEBI:11851"/>
        <dbReference type="ChEBI" id="CHEBI:16810"/>
        <dbReference type="ChEBI" id="CHEBI:29985"/>
        <dbReference type="ChEBI" id="CHEBI:57762"/>
        <dbReference type="EC" id="2.6.1.42"/>
    </reaction>
</comment>
<comment type="pathway">
    <text evidence="1 10">Amino-acid biosynthesis; L-isoleucine biosynthesis; L-isoleucine from 2-oxobutanoate: step 4/4.</text>
</comment>
<evidence type="ECO:0000256" key="5">
    <source>
        <dbReference type="ARBA" id="ARBA00022576"/>
    </source>
</evidence>
<evidence type="ECO:0000256" key="9">
    <source>
        <dbReference type="ARBA" id="ARBA00049229"/>
    </source>
</evidence>
<dbReference type="EMBL" id="JAUJEB010000001">
    <property type="protein sequence ID" value="MDN5212532.1"/>
    <property type="molecule type" value="Genomic_DNA"/>
</dbReference>
<dbReference type="PANTHER" id="PTHR42743:SF11">
    <property type="entry name" value="AMINODEOXYCHORISMATE LYASE"/>
    <property type="match status" value="1"/>
</dbReference>
<dbReference type="GO" id="GO:0004084">
    <property type="term" value="F:branched-chain-amino-acid transaminase activity"/>
    <property type="evidence" value="ECO:0007669"/>
    <property type="project" value="UniProtKB-EC"/>
</dbReference>
<dbReference type="EC" id="2.6.1.42" evidence="10"/>
<evidence type="ECO:0000313" key="12">
    <source>
        <dbReference type="Proteomes" id="UP001172083"/>
    </source>
</evidence>
<evidence type="ECO:0000256" key="8">
    <source>
        <dbReference type="ARBA" id="ARBA00048798"/>
    </source>
</evidence>